<comment type="cofactor">
    <cofactor evidence="1">
        <name>Mg(2+)</name>
        <dbReference type="ChEBI" id="CHEBI:18420"/>
    </cofactor>
</comment>
<dbReference type="GO" id="GO:0009252">
    <property type="term" value="P:peptidoglycan biosynthetic process"/>
    <property type="evidence" value="ECO:0007669"/>
    <property type="project" value="TreeGrafter"/>
</dbReference>
<dbReference type="PROSITE" id="PS00710">
    <property type="entry name" value="PGM_PMM"/>
    <property type="match status" value="1"/>
</dbReference>
<dbReference type="InterPro" id="IPR036900">
    <property type="entry name" value="A-D-PHexomutase_C_sf"/>
</dbReference>
<dbReference type="CDD" id="cd05802">
    <property type="entry name" value="GlmM"/>
    <property type="match status" value="1"/>
</dbReference>
<evidence type="ECO:0000259" key="7">
    <source>
        <dbReference type="Pfam" id="PF00408"/>
    </source>
</evidence>
<evidence type="ECO:0000256" key="4">
    <source>
        <dbReference type="ARBA" id="ARBA00022723"/>
    </source>
</evidence>
<dbReference type="GO" id="GO:0005829">
    <property type="term" value="C:cytosol"/>
    <property type="evidence" value="ECO:0007669"/>
    <property type="project" value="TreeGrafter"/>
</dbReference>
<evidence type="ECO:0000259" key="9">
    <source>
        <dbReference type="Pfam" id="PF02879"/>
    </source>
</evidence>
<protein>
    <submittedName>
        <fullName evidence="11">Unannotated protein</fullName>
    </submittedName>
</protein>
<dbReference type="Pfam" id="PF00408">
    <property type="entry name" value="PGM_PMM_IV"/>
    <property type="match status" value="1"/>
</dbReference>
<dbReference type="GO" id="GO:0004615">
    <property type="term" value="F:phosphomannomutase activity"/>
    <property type="evidence" value="ECO:0007669"/>
    <property type="project" value="TreeGrafter"/>
</dbReference>
<organism evidence="11">
    <name type="scientific">freshwater metagenome</name>
    <dbReference type="NCBI Taxonomy" id="449393"/>
    <lineage>
        <taxon>unclassified sequences</taxon>
        <taxon>metagenomes</taxon>
        <taxon>ecological metagenomes</taxon>
    </lineage>
</organism>
<sequence>MARLFGTDGVRGLANGFITAELALKIAQAAARVLGEDARKAGRRPKAVLARDPRISGKFLASAVASGLASSGIDVYDAGVVPTPAAAFLTADIDADFGVMISASHNPAPDNGIKIFAAGGHKLEDRIEDEIEAALELEPLLPIGATVGHVSRFADAEDRYLVHLLKALPNRLTGLTVVVDCANGAASSVSPDAFRDAGAKVIVIGANPDGLNINEGCGSTHLSALQAAVLEHKADAGVAHDGDADRCLMVDHTGAIVDGDQIMAILALSMKARGELARNTLVATVMSNLGLKIAMKQAGITMLETNVGDRYVLEEIRANGYTLGGEQSGHVILSHFATTGDGVLTGMRVMAEVAKSGKTLRELAGQIEIYPQVLINVKGVDRDRVNDELVQAAVQEAEADLGETGRVLLRASGTEPLIRVMVEAAEMGQAQGWADRIARVVEKQLAQ</sequence>
<dbReference type="FunFam" id="3.40.120.10:FF:000001">
    <property type="entry name" value="Phosphoglucosamine mutase"/>
    <property type="match status" value="1"/>
</dbReference>
<dbReference type="GO" id="GO:0006048">
    <property type="term" value="P:UDP-N-acetylglucosamine biosynthetic process"/>
    <property type="evidence" value="ECO:0007669"/>
    <property type="project" value="TreeGrafter"/>
</dbReference>
<evidence type="ECO:0000256" key="2">
    <source>
        <dbReference type="ARBA" id="ARBA00010231"/>
    </source>
</evidence>
<evidence type="ECO:0000313" key="11">
    <source>
        <dbReference type="EMBL" id="CAB4547308.1"/>
    </source>
</evidence>
<dbReference type="InterPro" id="IPR006352">
    <property type="entry name" value="GlmM_bact"/>
</dbReference>
<dbReference type="EMBL" id="CAEZSN010000101">
    <property type="protein sequence ID" value="CAB4547308.1"/>
    <property type="molecule type" value="Genomic_DNA"/>
</dbReference>
<dbReference type="PANTHER" id="PTHR42946">
    <property type="entry name" value="PHOSPHOHEXOSE MUTASE"/>
    <property type="match status" value="1"/>
</dbReference>
<comment type="similarity">
    <text evidence="2">Belongs to the phosphohexose mutase family.</text>
</comment>
<gene>
    <name evidence="11" type="ORF">UFOPK1433_00883</name>
</gene>
<feature type="domain" description="Alpha-D-phosphohexomutase alpha/beta/alpha" evidence="10">
    <location>
        <begin position="258"/>
        <end position="365"/>
    </location>
</feature>
<dbReference type="InterPro" id="IPR016066">
    <property type="entry name" value="A-D-PHexomutase_CS"/>
</dbReference>
<proteinExistence type="inferred from homology"/>
<dbReference type="InterPro" id="IPR005844">
    <property type="entry name" value="A-D-PHexomutase_a/b/a-I"/>
</dbReference>
<dbReference type="GO" id="GO:0005975">
    <property type="term" value="P:carbohydrate metabolic process"/>
    <property type="evidence" value="ECO:0007669"/>
    <property type="project" value="InterPro"/>
</dbReference>
<dbReference type="SUPFAM" id="SSF53738">
    <property type="entry name" value="Phosphoglucomutase, first 3 domains"/>
    <property type="match status" value="3"/>
</dbReference>
<keyword evidence="4" id="KW-0479">Metal-binding</keyword>
<keyword evidence="3" id="KW-0597">Phosphoprotein</keyword>
<dbReference type="FunFam" id="3.40.120.10:FF:000003">
    <property type="entry name" value="Phosphoglucosamine mutase"/>
    <property type="match status" value="1"/>
</dbReference>
<dbReference type="SUPFAM" id="SSF55957">
    <property type="entry name" value="Phosphoglucomutase, C-terminal domain"/>
    <property type="match status" value="1"/>
</dbReference>
<keyword evidence="6" id="KW-0413">Isomerase</keyword>
<reference evidence="11" key="1">
    <citation type="submission" date="2020-05" db="EMBL/GenBank/DDBJ databases">
        <authorList>
            <person name="Chiriac C."/>
            <person name="Salcher M."/>
            <person name="Ghai R."/>
            <person name="Kavagutti S V."/>
        </authorList>
    </citation>
    <scope>NUCLEOTIDE SEQUENCE</scope>
</reference>
<dbReference type="NCBIfam" id="NF008139">
    <property type="entry name" value="PRK10887.1"/>
    <property type="match status" value="1"/>
</dbReference>
<dbReference type="Pfam" id="PF02879">
    <property type="entry name" value="PGM_PMM_II"/>
    <property type="match status" value="1"/>
</dbReference>
<name>A0A6J6CB14_9ZZZZ</name>
<evidence type="ECO:0000256" key="6">
    <source>
        <dbReference type="ARBA" id="ARBA00023235"/>
    </source>
</evidence>
<evidence type="ECO:0000259" key="10">
    <source>
        <dbReference type="Pfam" id="PF02880"/>
    </source>
</evidence>
<dbReference type="GO" id="GO:0000287">
    <property type="term" value="F:magnesium ion binding"/>
    <property type="evidence" value="ECO:0007669"/>
    <property type="project" value="InterPro"/>
</dbReference>
<dbReference type="InterPro" id="IPR005845">
    <property type="entry name" value="A-D-PHexomutase_a/b/a-II"/>
</dbReference>
<feature type="domain" description="Alpha-D-phosphohexomutase C-terminal" evidence="7">
    <location>
        <begin position="374"/>
        <end position="439"/>
    </location>
</feature>
<dbReference type="Pfam" id="PF02880">
    <property type="entry name" value="PGM_PMM_III"/>
    <property type="match status" value="1"/>
</dbReference>
<dbReference type="PANTHER" id="PTHR42946:SF1">
    <property type="entry name" value="PHOSPHOGLUCOMUTASE (ALPHA-D-GLUCOSE-1,6-BISPHOSPHATE-DEPENDENT)"/>
    <property type="match status" value="1"/>
</dbReference>
<evidence type="ECO:0000259" key="8">
    <source>
        <dbReference type="Pfam" id="PF02878"/>
    </source>
</evidence>
<dbReference type="FunFam" id="3.30.310.50:FF:000001">
    <property type="entry name" value="Phosphoglucosamine mutase"/>
    <property type="match status" value="1"/>
</dbReference>
<dbReference type="Gene3D" id="3.40.120.10">
    <property type="entry name" value="Alpha-D-Glucose-1,6-Bisphosphate, subunit A, domain 3"/>
    <property type="match status" value="3"/>
</dbReference>
<dbReference type="HAMAP" id="MF_01554_B">
    <property type="entry name" value="GlmM_B"/>
    <property type="match status" value="1"/>
</dbReference>
<dbReference type="Pfam" id="PF02878">
    <property type="entry name" value="PGM_PMM_I"/>
    <property type="match status" value="1"/>
</dbReference>
<keyword evidence="5" id="KW-0460">Magnesium</keyword>
<dbReference type="AlphaFoldDB" id="A0A6J6CB14"/>
<feature type="domain" description="Alpha-D-phosphohexomutase alpha/beta/alpha" evidence="9">
    <location>
        <begin position="159"/>
        <end position="254"/>
    </location>
</feature>
<dbReference type="InterPro" id="IPR005843">
    <property type="entry name" value="A-D-PHexomutase_C"/>
</dbReference>
<dbReference type="InterPro" id="IPR016055">
    <property type="entry name" value="A-D-PHexomutase_a/b/a-I/II/III"/>
</dbReference>
<feature type="domain" description="Alpha-D-phosphohexomutase alpha/beta/alpha" evidence="8">
    <location>
        <begin position="3"/>
        <end position="136"/>
    </location>
</feature>
<dbReference type="GO" id="GO:0008966">
    <property type="term" value="F:phosphoglucosamine mutase activity"/>
    <property type="evidence" value="ECO:0007669"/>
    <property type="project" value="InterPro"/>
</dbReference>
<accession>A0A6J6CB14</accession>
<dbReference type="PRINTS" id="PR00509">
    <property type="entry name" value="PGMPMM"/>
</dbReference>
<evidence type="ECO:0000256" key="5">
    <source>
        <dbReference type="ARBA" id="ARBA00022842"/>
    </source>
</evidence>
<evidence type="ECO:0000256" key="3">
    <source>
        <dbReference type="ARBA" id="ARBA00022553"/>
    </source>
</evidence>
<dbReference type="InterPro" id="IPR005841">
    <property type="entry name" value="Alpha-D-phosphohexomutase_SF"/>
</dbReference>
<dbReference type="NCBIfam" id="TIGR01455">
    <property type="entry name" value="glmM"/>
    <property type="match status" value="1"/>
</dbReference>
<dbReference type="InterPro" id="IPR050060">
    <property type="entry name" value="Phosphoglucosamine_mutase"/>
</dbReference>
<dbReference type="Gene3D" id="3.30.310.50">
    <property type="entry name" value="Alpha-D-phosphohexomutase, C-terminal domain"/>
    <property type="match status" value="1"/>
</dbReference>
<evidence type="ECO:0000256" key="1">
    <source>
        <dbReference type="ARBA" id="ARBA00001946"/>
    </source>
</evidence>
<dbReference type="InterPro" id="IPR005846">
    <property type="entry name" value="A-D-PHexomutase_a/b/a-III"/>
</dbReference>